<reference evidence="1 2" key="1">
    <citation type="submission" date="2018-05" db="EMBL/GenBank/DDBJ databases">
        <authorList>
            <person name="Goeker M."/>
            <person name="Huntemann M."/>
            <person name="Clum A."/>
            <person name="Pillay M."/>
            <person name="Palaniappan K."/>
            <person name="Varghese N."/>
            <person name="Mikhailova N."/>
            <person name="Stamatis D."/>
            <person name="Reddy T."/>
            <person name="Daum C."/>
            <person name="Shapiro N."/>
            <person name="Ivanova N."/>
            <person name="Kyrpides N."/>
            <person name="Woyke T."/>
        </authorList>
    </citation>
    <scope>NUCLEOTIDE SEQUENCE [LARGE SCALE GENOMIC DNA]</scope>
    <source>
        <strain evidence="1 2">DSM 26524</strain>
    </source>
</reference>
<dbReference type="Proteomes" id="UP000245412">
    <property type="component" value="Unassembled WGS sequence"/>
</dbReference>
<dbReference type="EMBL" id="QGGY01000007">
    <property type="protein sequence ID" value="PWJ75137.1"/>
    <property type="molecule type" value="Genomic_DNA"/>
</dbReference>
<protein>
    <submittedName>
        <fullName evidence="1">Uncharacterized protein</fullName>
    </submittedName>
</protein>
<evidence type="ECO:0000313" key="1">
    <source>
        <dbReference type="EMBL" id="PWJ75137.1"/>
    </source>
</evidence>
<sequence length="180" mass="21027">MQQYQFEKIYSQMQKEFGRIKPGQEDDHSFMLMPLETNALKINRKYPSSNSRRLKEATALVLFDIKERCTGEKYDLSSFRNEDNQRLEQALLMAFDPFTNEEVMASLKSTASIDLENTDDLHNFYQEPVICILRIKESIDTWEKNLGANGYFEFIEKFMGNKITDDKMNFSFAVPGENLS</sequence>
<proteinExistence type="predicted"/>
<dbReference type="RefSeq" id="WP_109626949.1">
    <property type="nucleotide sequence ID" value="NZ_JANKBI010000007.1"/>
</dbReference>
<name>A0AB73T3K9_9FIRM</name>
<keyword evidence="2" id="KW-1185">Reference proteome</keyword>
<comment type="caution">
    <text evidence="1">The sequence shown here is derived from an EMBL/GenBank/DDBJ whole genome shotgun (WGS) entry which is preliminary data.</text>
</comment>
<gene>
    <name evidence="1" type="ORF">C7383_107144</name>
</gene>
<evidence type="ECO:0000313" key="2">
    <source>
        <dbReference type="Proteomes" id="UP000245412"/>
    </source>
</evidence>
<organism evidence="1 2">
    <name type="scientific">Murimonas intestini</name>
    <dbReference type="NCBI Taxonomy" id="1337051"/>
    <lineage>
        <taxon>Bacteria</taxon>
        <taxon>Bacillati</taxon>
        <taxon>Bacillota</taxon>
        <taxon>Clostridia</taxon>
        <taxon>Lachnospirales</taxon>
        <taxon>Lachnospiraceae</taxon>
        <taxon>Murimonas</taxon>
    </lineage>
</organism>
<accession>A0AB73T3K9</accession>
<dbReference type="AlphaFoldDB" id="A0AB73T3K9"/>